<keyword evidence="1" id="KW-0175">Coiled coil</keyword>
<dbReference type="RefSeq" id="WP_183965820.1">
    <property type="nucleotide sequence ID" value="NZ_BAABBZ010000007.1"/>
</dbReference>
<evidence type="ECO:0000256" key="1">
    <source>
        <dbReference type="SAM" id="Coils"/>
    </source>
</evidence>
<dbReference type="EMBL" id="JACIEJ010000005">
    <property type="protein sequence ID" value="MBB3985872.1"/>
    <property type="molecule type" value="Genomic_DNA"/>
</dbReference>
<comment type="caution">
    <text evidence="2">The sequence shown here is derived from an EMBL/GenBank/DDBJ whole genome shotgun (WGS) entry which is preliminary data.</text>
</comment>
<evidence type="ECO:0000313" key="2">
    <source>
        <dbReference type="EMBL" id="MBB3985872.1"/>
    </source>
</evidence>
<reference evidence="2 3" key="1">
    <citation type="submission" date="2020-08" db="EMBL/GenBank/DDBJ databases">
        <title>Genomic Encyclopedia of Type Strains, Phase IV (KMG-IV): sequencing the most valuable type-strain genomes for metagenomic binning, comparative biology and taxonomic classification.</title>
        <authorList>
            <person name="Goeker M."/>
        </authorList>
    </citation>
    <scope>NUCLEOTIDE SEQUENCE [LARGE SCALE GENOMIC DNA]</scope>
    <source>
        <strain evidence="2 3">DSM 102235</strain>
    </source>
</reference>
<gene>
    <name evidence="2" type="ORF">GGQ68_002210</name>
</gene>
<dbReference type="Proteomes" id="UP000541426">
    <property type="component" value="Unassembled WGS sequence"/>
</dbReference>
<accession>A0A7W6DS34</accession>
<feature type="coiled-coil region" evidence="1">
    <location>
        <begin position="32"/>
        <end position="59"/>
    </location>
</feature>
<organism evidence="2 3">
    <name type="scientific">Sagittula marina</name>
    <dbReference type="NCBI Taxonomy" id="943940"/>
    <lineage>
        <taxon>Bacteria</taxon>
        <taxon>Pseudomonadati</taxon>
        <taxon>Pseudomonadota</taxon>
        <taxon>Alphaproteobacteria</taxon>
        <taxon>Rhodobacterales</taxon>
        <taxon>Roseobacteraceae</taxon>
        <taxon>Sagittula</taxon>
    </lineage>
</organism>
<dbReference type="AlphaFoldDB" id="A0A7W6DS34"/>
<sequence length="89" mass="10327">MEKDPLHDRLAALGRKIHAAEQKLRDHAHLYHDQAHLTSKELKERYARLQARLDDEAADDEAHGHHVTDLERSVRQWLDSFDTSHTASN</sequence>
<proteinExistence type="predicted"/>
<evidence type="ECO:0000313" key="3">
    <source>
        <dbReference type="Proteomes" id="UP000541426"/>
    </source>
</evidence>
<protein>
    <submittedName>
        <fullName evidence="2">Uncharacterized protein</fullName>
    </submittedName>
</protein>
<keyword evidence="3" id="KW-1185">Reference proteome</keyword>
<name>A0A7W6DS34_9RHOB</name>